<keyword evidence="3" id="KW-0813">Transport</keyword>
<reference evidence="15 16" key="1">
    <citation type="submission" date="2018-04" db="EMBL/GenBank/DDBJ databases">
        <title>The genome of golden apple snail Pomacea canaliculata provides insight into stress tolerance and invasive adaptation.</title>
        <authorList>
            <person name="Liu C."/>
            <person name="Liu B."/>
            <person name="Ren Y."/>
            <person name="Zhang Y."/>
            <person name="Wang H."/>
            <person name="Li S."/>
            <person name="Jiang F."/>
            <person name="Yin L."/>
            <person name="Zhang G."/>
            <person name="Qian W."/>
            <person name="Fan W."/>
        </authorList>
    </citation>
    <scope>NUCLEOTIDE SEQUENCE [LARGE SCALE GENOMIC DNA]</scope>
    <source>
        <strain evidence="15">SZHN2017</strain>
        <tissue evidence="15">Muscle</tissue>
    </source>
</reference>
<keyword evidence="11" id="KW-0325">Glycoprotein</keyword>
<keyword evidence="9" id="KW-0406">Ion transport</keyword>
<comment type="caution">
    <text evidence="15">The sequence shown here is derived from an EMBL/GenBank/DDBJ whole genome shotgun (WGS) entry which is preliminary data.</text>
</comment>
<evidence type="ECO:0000313" key="16">
    <source>
        <dbReference type="Proteomes" id="UP000245119"/>
    </source>
</evidence>
<protein>
    <recommendedName>
        <fullName evidence="17">High-affinity choline transporter 1</fullName>
    </recommendedName>
</protein>
<feature type="transmembrane region" description="Helical" evidence="14">
    <location>
        <begin position="268"/>
        <end position="290"/>
    </location>
</feature>
<keyword evidence="12" id="KW-0739">Sodium transport</keyword>
<evidence type="ECO:0008006" key="17">
    <source>
        <dbReference type="Google" id="ProtNLM"/>
    </source>
</evidence>
<comment type="similarity">
    <text evidence="2 13">Belongs to the sodium:solute symporter (SSF) (TC 2.A.21) family.</text>
</comment>
<proteinExistence type="inferred from homology"/>
<comment type="subcellular location">
    <subcellularLocation>
        <location evidence="1">Membrane</location>
        <topology evidence="1">Multi-pass membrane protein</topology>
    </subcellularLocation>
</comment>
<evidence type="ECO:0000256" key="10">
    <source>
        <dbReference type="ARBA" id="ARBA00023136"/>
    </source>
</evidence>
<dbReference type="Pfam" id="PF00474">
    <property type="entry name" value="SSF"/>
    <property type="match status" value="2"/>
</dbReference>
<evidence type="ECO:0000256" key="9">
    <source>
        <dbReference type="ARBA" id="ARBA00023065"/>
    </source>
</evidence>
<evidence type="ECO:0000256" key="12">
    <source>
        <dbReference type="ARBA" id="ARBA00023201"/>
    </source>
</evidence>
<evidence type="ECO:0000256" key="4">
    <source>
        <dbReference type="ARBA" id="ARBA00022692"/>
    </source>
</evidence>
<name>A0A2T7NM06_POMCA</name>
<feature type="transmembrane region" description="Helical" evidence="14">
    <location>
        <begin position="240"/>
        <end position="262"/>
    </location>
</feature>
<evidence type="ECO:0000256" key="5">
    <source>
        <dbReference type="ARBA" id="ARBA00022847"/>
    </source>
</evidence>
<keyword evidence="4 14" id="KW-0812">Transmembrane</keyword>
<evidence type="ECO:0000256" key="2">
    <source>
        <dbReference type="ARBA" id="ARBA00006434"/>
    </source>
</evidence>
<evidence type="ECO:0000256" key="6">
    <source>
        <dbReference type="ARBA" id="ARBA00022979"/>
    </source>
</evidence>
<keyword evidence="6" id="KW-0530">Neurotransmitter biosynthesis</keyword>
<dbReference type="OrthoDB" id="546820at2759"/>
<accession>A0A2T7NM06</accession>
<evidence type="ECO:0000256" key="13">
    <source>
        <dbReference type="RuleBase" id="RU362091"/>
    </source>
</evidence>
<evidence type="ECO:0000313" key="15">
    <source>
        <dbReference type="EMBL" id="PVD22207.1"/>
    </source>
</evidence>
<sequence length="377" mass="40617">MPLSPCSKEELGEGQEVWCSLAPCDEDATSPCCSPLEHRYGRLVTALVYAASLCGDLFWTAAILNALGTSLSVVMGIPVETSILVSAGVTTLYTMVGQMISVAYTDVAQLLLMTVGLVGSLRPIHRQQRAGRKHHTEQGALVWSDRERLDPALDRPGFGNDWSNSSLTSGLDPVSANQSSMVLPLMLKEFTPDAVSIMGLGAVSAAVMSSMDSAVLGSSSMFTHNLYKPSLRPKASDRELLWVQRLSIFVIGAAATAMSIYIRTVWGLFVLAADIVYVIVLPQLTCALFVPSTNAYGALTAFLAGAILRIGAGETTLNLPAFIRYPLYDEGTGEQKFPFRLVAFAAAMLCHVVVSVMMATCFKRGWLPAAWNRLRGR</sequence>
<dbReference type="PANTHER" id="PTHR45897:SF4">
    <property type="entry name" value="HIGH-AFFINITY CHOLINE TRANSPORTER 1"/>
    <property type="match status" value="1"/>
</dbReference>
<dbReference type="EMBL" id="PZQS01000011">
    <property type="protein sequence ID" value="PVD22207.1"/>
    <property type="molecule type" value="Genomic_DNA"/>
</dbReference>
<evidence type="ECO:0000256" key="11">
    <source>
        <dbReference type="ARBA" id="ARBA00023180"/>
    </source>
</evidence>
<dbReference type="GO" id="GO:0008292">
    <property type="term" value="P:acetylcholine biosynthetic process"/>
    <property type="evidence" value="ECO:0007669"/>
    <property type="project" value="TreeGrafter"/>
</dbReference>
<evidence type="ECO:0000256" key="1">
    <source>
        <dbReference type="ARBA" id="ARBA00004141"/>
    </source>
</evidence>
<feature type="transmembrane region" description="Helical" evidence="14">
    <location>
        <begin position="107"/>
        <end position="124"/>
    </location>
</feature>
<keyword evidence="16" id="KW-1185">Reference proteome</keyword>
<dbReference type="AlphaFoldDB" id="A0A2T7NM06"/>
<evidence type="ECO:0000256" key="14">
    <source>
        <dbReference type="SAM" id="Phobius"/>
    </source>
</evidence>
<keyword evidence="7 14" id="KW-1133">Transmembrane helix</keyword>
<dbReference type="Gene3D" id="1.20.1730.10">
    <property type="entry name" value="Sodium/glucose cotransporter"/>
    <property type="match status" value="2"/>
</dbReference>
<dbReference type="InterPro" id="IPR001734">
    <property type="entry name" value="Na/solute_symporter"/>
</dbReference>
<evidence type="ECO:0000256" key="7">
    <source>
        <dbReference type="ARBA" id="ARBA00022989"/>
    </source>
</evidence>
<keyword evidence="10 14" id="KW-0472">Membrane</keyword>
<dbReference type="InterPro" id="IPR052244">
    <property type="entry name" value="Choline_transporter"/>
</dbReference>
<keyword evidence="8" id="KW-0915">Sodium</keyword>
<evidence type="ECO:0000256" key="3">
    <source>
        <dbReference type="ARBA" id="ARBA00022448"/>
    </source>
</evidence>
<dbReference type="PANTHER" id="PTHR45897">
    <property type="entry name" value="HIGH-AFFINITY CHOLINE TRANSPORTER 1"/>
    <property type="match status" value="1"/>
</dbReference>
<gene>
    <name evidence="15" type="ORF">C0Q70_18013</name>
</gene>
<keyword evidence="5" id="KW-0769">Symport</keyword>
<dbReference type="GO" id="GO:0005307">
    <property type="term" value="F:choline:sodium symporter activity"/>
    <property type="evidence" value="ECO:0007669"/>
    <property type="project" value="TreeGrafter"/>
</dbReference>
<dbReference type="GO" id="GO:0005886">
    <property type="term" value="C:plasma membrane"/>
    <property type="evidence" value="ECO:0007669"/>
    <property type="project" value="TreeGrafter"/>
</dbReference>
<dbReference type="Proteomes" id="UP000245119">
    <property type="component" value="Linkage Group LG11"/>
</dbReference>
<feature type="transmembrane region" description="Helical" evidence="14">
    <location>
        <begin position="337"/>
        <end position="362"/>
    </location>
</feature>
<dbReference type="PROSITE" id="PS50283">
    <property type="entry name" value="NA_SOLUT_SYMP_3"/>
    <property type="match status" value="2"/>
</dbReference>
<evidence type="ECO:0000256" key="8">
    <source>
        <dbReference type="ARBA" id="ARBA00023053"/>
    </source>
</evidence>
<organism evidence="15 16">
    <name type="scientific">Pomacea canaliculata</name>
    <name type="common">Golden apple snail</name>
    <dbReference type="NCBI Taxonomy" id="400727"/>
    <lineage>
        <taxon>Eukaryota</taxon>
        <taxon>Metazoa</taxon>
        <taxon>Spiralia</taxon>
        <taxon>Lophotrochozoa</taxon>
        <taxon>Mollusca</taxon>
        <taxon>Gastropoda</taxon>
        <taxon>Caenogastropoda</taxon>
        <taxon>Architaenioglossa</taxon>
        <taxon>Ampullarioidea</taxon>
        <taxon>Ampullariidae</taxon>
        <taxon>Pomacea</taxon>
    </lineage>
</organism>
<feature type="transmembrane region" description="Helical" evidence="14">
    <location>
        <begin position="297"/>
        <end position="317"/>
    </location>
</feature>
<dbReference type="InterPro" id="IPR038377">
    <property type="entry name" value="Na/Glc_symporter_sf"/>
</dbReference>